<keyword evidence="22" id="KW-0564">Palmitate</keyword>
<keyword evidence="23 32" id="KW-1015">Disulfide bond</keyword>
<dbReference type="GO" id="GO:0034383">
    <property type="term" value="P:low-density lipoprotein particle clearance"/>
    <property type="evidence" value="ECO:0007669"/>
    <property type="project" value="TreeGrafter"/>
</dbReference>
<protein>
    <recommendedName>
        <fullName evidence="11">Platelet glycoprotein 4</fullName>
    </recommendedName>
    <alternativeName>
        <fullName evidence="31">Glycoprotein IIIb</fullName>
    </alternativeName>
    <alternativeName>
        <fullName evidence="29">PAS IV</fullName>
    </alternativeName>
    <alternativeName>
        <fullName evidence="30">PAS-4</fullName>
    </alternativeName>
    <alternativeName>
        <fullName evidence="28">Platelet glycoprotein IV</fullName>
    </alternativeName>
</protein>
<evidence type="ECO:0000256" key="12">
    <source>
        <dbReference type="ARBA" id="ARBA00022448"/>
    </source>
</evidence>
<keyword evidence="21 33" id="KW-0472">Membrane</keyword>
<keyword evidence="15 33" id="KW-0812">Transmembrane</keyword>
<keyword evidence="24" id="KW-0675">Receptor</keyword>
<feature type="transmembrane region" description="Helical" evidence="33">
    <location>
        <begin position="442"/>
        <end position="465"/>
    </location>
</feature>
<keyword evidence="19" id="KW-0333">Golgi apparatus</keyword>
<dbReference type="Pfam" id="PF01130">
    <property type="entry name" value="CD36"/>
    <property type="match status" value="1"/>
</dbReference>
<evidence type="ECO:0000256" key="15">
    <source>
        <dbReference type="ARBA" id="ARBA00022692"/>
    </source>
</evidence>
<evidence type="ECO:0000256" key="22">
    <source>
        <dbReference type="ARBA" id="ARBA00023139"/>
    </source>
</evidence>
<dbReference type="InterPro" id="IPR002159">
    <property type="entry name" value="CD36_fam"/>
</dbReference>
<keyword evidence="16" id="KW-0832">Ubl conjugation</keyword>
<comment type="catalytic activity">
    <reaction evidence="3">
        <text>hexadecanoate(out) = hexadecanoate(in)</text>
        <dbReference type="Rhea" id="RHEA:45256"/>
        <dbReference type="ChEBI" id="CHEBI:7896"/>
    </reaction>
    <physiologicalReaction direction="left-to-right" evidence="3">
        <dbReference type="Rhea" id="RHEA:45257"/>
    </physiologicalReaction>
</comment>
<keyword evidence="14" id="KW-1017">Isopeptide bond</keyword>
<dbReference type="GO" id="GO:0005044">
    <property type="term" value="F:scavenger receptor activity"/>
    <property type="evidence" value="ECO:0007669"/>
    <property type="project" value="TreeGrafter"/>
</dbReference>
<evidence type="ECO:0000256" key="17">
    <source>
        <dbReference type="ARBA" id="ARBA00022889"/>
    </source>
</evidence>
<keyword evidence="20" id="KW-0445">Lipid transport</keyword>
<feature type="transmembrane region" description="Helical" evidence="33">
    <location>
        <begin position="7"/>
        <end position="29"/>
    </location>
</feature>
<dbReference type="GO" id="GO:0005041">
    <property type="term" value="F:low-density lipoprotein particle receptor activity"/>
    <property type="evidence" value="ECO:0007669"/>
    <property type="project" value="TreeGrafter"/>
</dbReference>
<dbReference type="GO" id="GO:0007155">
    <property type="term" value="P:cell adhesion"/>
    <property type="evidence" value="ECO:0007669"/>
    <property type="project" value="UniProtKB-KW"/>
</dbReference>
<keyword evidence="18 33" id="KW-1133">Transmembrane helix</keyword>
<dbReference type="GO" id="GO:0030169">
    <property type="term" value="F:low-density lipoprotein particle binding"/>
    <property type="evidence" value="ECO:0007669"/>
    <property type="project" value="TreeGrafter"/>
</dbReference>
<dbReference type="GO" id="GO:0005794">
    <property type="term" value="C:Golgi apparatus"/>
    <property type="evidence" value="ECO:0007669"/>
    <property type="project" value="UniProtKB-SubCell"/>
</dbReference>
<comment type="catalytic activity">
    <reaction evidence="1">
        <text>(9Z,12Z)-octadecadienoate(out) = (9Z,12Z)-octadecadienoate(in)</text>
        <dbReference type="Rhea" id="RHEA:45264"/>
        <dbReference type="ChEBI" id="CHEBI:30245"/>
    </reaction>
    <physiologicalReaction direction="left-to-right" evidence="1">
        <dbReference type="Rhea" id="RHEA:45265"/>
    </physiologicalReaction>
</comment>
<evidence type="ECO:0000256" key="13">
    <source>
        <dbReference type="ARBA" id="ARBA00022475"/>
    </source>
</evidence>
<dbReference type="AlphaFoldDB" id="A0A852G8L2"/>
<dbReference type="InterPro" id="IPR005428">
    <property type="entry name" value="CD36/SCARB1/SNMP1"/>
</dbReference>
<evidence type="ECO:0000256" key="8">
    <source>
        <dbReference type="ARBA" id="ARBA00004555"/>
    </source>
</evidence>
<evidence type="ECO:0000256" key="3">
    <source>
        <dbReference type="ARBA" id="ARBA00000934"/>
    </source>
</evidence>
<evidence type="ECO:0000256" key="32">
    <source>
        <dbReference type="PIRSR" id="PIRSR605428-52"/>
    </source>
</evidence>
<evidence type="ECO:0000256" key="18">
    <source>
        <dbReference type="ARBA" id="ARBA00022989"/>
    </source>
</evidence>
<feature type="disulfide bond" evidence="32">
    <location>
        <begin position="271"/>
        <end position="332"/>
    </location>
</feature>
<evidence type="ECO:0000256" key="26">
    <source>
        <dbReference type="ARBA" id="ARBA00023288"/>
    </source>
</evidence>
<dbReference type="EMBL" id="WBNO01033407">
    <property type="protein sequence ID" value="NXQ23032.1"/>
    <property type="molecule type" value="Genomic_DNA"/>
</dbReference>
<feature type="disulfide bond" evidence="32">
    <location>
        <begin position="312"/>
        <end position="321"/>
    </location>
</feature>
<evidence type="ECO:0000256" key="2">
    <source>
        <dbReference type="ARBA" id="ARBA00000626"/>
    </source>
</evidence>
<evidence type="ECO:0000256" key="31">
    <source>
        <dbReference type="ARBA" id="ARBA00032780"/>
    </source>
</evidence>
<evidence type="ECO:0000256" key="33">
    <source>
        <dbReference type="SAM" id="Phobius"/>
    </source>
</evidence>
<comment type="similarity">
    <text evidence="10">Belongs to the CD36 family.</text>
</comment>
<feature type="non-terminal residue" evidence="34">
    <location>
        <position position="1"/>
    </location>
</feature>
<sequence length="471" mass="52647">MGCNTNCGLLTGAIIGGVLAIFGGILIPVGDNLIGKAVQKEAVIVNGTTAFQNWLVPGSSVYREFWIFHVLNPSEVMEGGQPKFEQRGPYTYRVRYLPKENVTENENGTISYMLPNVANFEPDMSVGTENDTMTILNLAVVAVPSVFPNSVMQSLINTWVKSSRAAILQNRTVKEILWGYTDPFLDSIPFPSVKSFVGVFYPYNGTTDGPYNVYTGTEDITKTAIIESYKNKRTLSYWEGHCDMVNGTDGASFPPFVKKDQVLRFFSSDICRSIYGVFHSKQVVKGITLYRFVVPREAFASPTEVADNYCFCTDLEISENCTLAGVLDISACKAKRPVYISLPHFLHASESILNNVEGLKPDEKEHETYLDIEPVTGFTLRFAKRLQVNLLVRPSLKIEPLKKVKKPYVFPILWLNESAVIGDEKAEMFRTKISSRLQLLNMLQMALIIGGSVLFLAFMGSYFICRSKKLK</sequence>
<name>A0A852G8L2_PEUTA</name>
<comment type="catalytic activity">
    <reaction evidence="5">
        <text>butanoate(out) = butanoate(in)</text>
        <dbReference type="Rhea" id="RHEA:45248"/>
        <dbReference type="ChEBI" id="CHEBI:17968"/>
    </reaction>
    <physiologicalReaction direction="left-to-right" evidence="5">
        <dbReference type="Rhea" id="RHEA:45249"/>
    </physiologicalReaction>
</comment>
<evidence type="ECO:0000256" key="21">
    <source>
        <dbReference type="ARBA" id="ARBA00023136"/>
    </source>
</evidence>
<evidence type="ECO:0000256" key="30">
    <source>
        <dbReference type="ARBA" id="ARBA00032188"/>
    </source>
</evidence>
<proteinExistence type="inferred from homology"/>
<dbReference type="GO" id="GO:0016324">
    <property type="term" value="C:apical plasma membrane"/>
    <property type="evidence" value="ECO:0007669"/>
    <property type="project" value="UniProtKB-SubCell"/>
</dbReference>
<evidence type="ECO:0000256" key="23">
    <source>
        <dbReference type="ARBA" id="ARBA00023157"/>
    </source>
</evidence>
<feature type="non-terminal residue" evidence="34">
    <location>
        <position position="471"/>
    </location>
</feature>
<comment type="catalytic activity">
    <reaction evidence="2">
        <text>(9Z)-octadecenoate(out) = (9Z)-octadecenoate(in)</text>
        <dbReference type="Rhea" id="RHEA:33655"/>
        <dbReference type="ChEBI" id="CHEBI:30823"/>
    </reaction>
    <physiologicalReaction direction="left-to-right" evidence="2">
        <dbReference type="Rhea" id="RHEA:33656"/>
    </physiologicalReaction>
</comment>
<reference evidence="34" key="1">
    <citation type="submission" date="2019-09" db="EMBL/GenBank/DDBJ databases">
        <title>Bird 10,000 Genomes (B10K) Project - Family phase.</title>
        <authorList>
            <person name="Zhang G."/>
        </authorList>
    </citation>
    <scope>NUCLEOTIDE SEQUENCE</scope>
    <source>
        <strain evidence="34">B10K-DU-002-52</strain>
        <tissue evidence="34">Muscle</tissue>
    </source>
</reference>
<evidence type="ECO:0000256" key="14">
    <source>
        <dbReference type="ARBA" id="ARBA00022499"/>
    </source>
</evidence>
<evidence type="ECO:0000256" key="25">
    <source>
        <dbReference type="ARBA" id="ARBA00023180"/>
    </source>
</evidence>
<dbReference type="GO" id="GO:0006898">
    <property type="term" value="P:receptor-mediated endocytosis"/>
    <property type="evidence" value="ECO:0007669"/>
    <property type="project" value="TreeGrafter"/>
</dbReference>
<evidence type="ECO:0000256" key="11">
    <source>
        <dbReference type="ARBA" id="ARBA00020772"/>
    </source>
</evidence>
<dbReference type="PANTHER" id="PTHR11923:SF12">
    <property type="entry name" value="PLATELET GLYCOPROTEIN 4"/>
    <property type="match status" value="1"/>
</dbReference>
<keyword evidence="12" id="KW-0813">Transport</keyword>
<keyword evidence="17" id="KW-0130">Cell adhesion</keyword>
<dbReference type="PANTHER" id="PTHR11923">
    <property type="entry name" value="SCAVENGER RECEPTOR CLASS B TYPE-1 SR-B1"/>
    <property type="match status" value="1"/>
</dbReference>
<comment type="subcellular location">
    <subcellularLocation>
        <location evidence="6">Apical cell membrane</location>
    </subcellularLocation>
    <subcellularLocation>
        <location evidence="9">Cell membrane</location>
        <topology evidence="9">Multi-pass membrane protein</topology>
    </subcellularLocation>
    <subcellularLocation>
        <location evidence="8">Golgi apparatus</location>
    </subcellularLocation>
    <subcellularLocation>
        <location evidence="7">Membrane raft</location>
    </subcellularLocation>
</comment>
<dbReference type="PRINTS" id="PR01609">
    <property type="entry name" value="CD36FAMILY"/>
</dbReference>
<evidence type="ECO:0000313" key="34">
    <source>
        <dbReference type="EMBL" id="NXQ23032.1"/>
    </source>
</evidence>
<evidence type="ECO:0000256" key="24">
    <source>
        <dbReference type="ARBA" id="ARBA00023170"/>
    </source>
</evidence>
<dbReference type="GO" id="GO:0009986">
    <property type="term" value="C:cell surface"/>
    <property type="evidence" value="ECO:0007669"/>
    <property type="project" value="TreeGrafter"/>
</dbReference>
<evidence type="ECO:0000256" key="7">
    <source>
        <dbReference type="ARBA" id="ARBA00004285"/>
    </source>
</evidence>
<evidence type="ECO:0000256" key="10">
    <source>
        <dbReference type="ARBA" id="ARBA00010532"/>
    </source>
</evidence>
<dbReference type="GO" id="GO:0150094">
    <property type="term" value="P:amyloid-beta clearance by cellular catabolic process"/>
    <property type="evidence" value="ECO:0007669"/>
    <property type="project" value="TreeGrafter"/>
</dbReference>
<evidence type="ECO:0000313" key="35">
    <source>
        <dbReference type="Proteomes" id="UP000629713"/>
    </source>
</evidence>
<accession>A0A852G8L2</accession>
<evidence type="ECO:0000256" key="27">
    <source>
        <dbReference type="ARBA" id="ARBA00023949"/>
    </source>
</evidence>
<evidence type="ECO:0000256" key="4">
    <source>
        <dbReference type="ARBA" id="ARBA00000996"/>
    </source>
</evidence>
<keyword evidence="26" id="KW-0449">Lipoprotein</keyword>
<dbReference type="GO" id="GO:0005901">
    <property type="term" value="C:caveola"/>
    <property type="evidence" value="ECO:0007669"/>
    <property type="project" value="TreeGrafter"/>
</dbReference>
<comment type="caution">
    <text evidence="34">The sequence shown here is derived from an EMBL/GenBank/DDBJ whole genome shotgun (WGS) entry which is preliminary data.</text>
</comment>
<evidence type="ECO:0000256" key="1">
    <source>
        <dbReference type="ARBA" id="ARBA00000542"/>
    </source>
</evidence>
<organism evidence="34 35">
    <name type="scientific">Peucedramus taeniatus</name>
    <name type="common">Olive warbler</name>
    <dbReference type="NCBI Taxonomy" id="135441"/>
    <lineage>
        <taxon>Eukaryota</taxon>
        <taxon>Metazoa</taxon>
        <taxon>Chordata</taxon>
        <taxon>Craniata</taxon>
        <taxon>Vertebrata</taxon>
        <taxon>Euteleostomi</taxon>
        <taxon>Archelosauria</taxon>
        <taxon>Archosauria</taxon>
        <taxon>Dinosauria</taxon>
        <taxon>Saurischia</taxon>
        <taxon>Theropoda</taxon>
        <taxon>Coelurosauria</taxon>
        <taxon>Aves</taxon>
        <taxon>Neognathae</taxon>
        <taxon>Neoaves</taxon>
        <taxon>Telluraves</taxon>
        <taxon>Australaves</taxon>
        <taxon>Passeriformes</taxon>
        <taxon>Passeroidea</taxon>
        <taxon>Fringillidae</taxon>
        <taxon>Peucedraminae</taxon>
        <taxon>Peucedramus</taxon>
    </lineage>
</organism>
<keyword evidence="13" id="KW-1003">Cell membrane</keyword>
<dbReference type="PRINTS" id="PR01610">
    <property type="entry name" value="CD36ANTIGEN"/>
</dbReference>
<evidence type="ECO:0000256" key="5">
    <source>
        <dbReference type="ARBA" id="ARBA00001892"/>
    </source>
</evidence>
<evidence type="ECO:0000256" key="29">
    <source>
        <dbReference type="ARBA" id="ARBA00031821"/>
    </source>
</evidence>
<keyword evidence="35" id="KW-1185">Reference proteome</keyword>
<evidence type="ECO:0000256" key="6">
    <source>
        <dbReference type="ARBA" id="ARBA00004221"/>
    </source>
</evidence>
<keyword evidence="25" id="KW-0325">Glycoprotein</keyword>
<comment type="catalytic activity">
    <reaction evidence="27">
        <text>tetracosanoate(out) = tetracosanoate(in)</text>
        <dbReference type="Rhea" id="RHEA:45260"/>
        <dbReference type="ChEBI" id="CHEBI:31014"/>
    </reaction>
    <physiologicalReaction direction="left-to-right" evidence="27">
        <dbReference type="Rhea" id="RHEA:45261"/>
    </physiologicalReaction>
</comment>
<evidence type="ECO:0000256" key="20">
    <source>
        <dbReference type="ARBA" id="ARBA00023055"/>
    </source>
</evidence>
<dbReference type="Proteomes" id="UP000629713">
    <property type="component" value="Unassembled WGS sequence"/>
</dbReference>
<gene>
    <name evidence="34" type="primary">Cd36</name>
    <name evidence="34" type="ORF">PEUTAE_R05442</name>
</gene>
<feature type="disulfide bond" evidence="32">
    <location>
        <begin position="242"/>
        <end position="310"/>
    </location>
</feature>
<dbReference type="GO" id="GO:0044539">
    <property type="term" value="P:long-chain fatty acid import into cell"/>
    <property type="evidence" value="ECO:0007669"/>
    <property type="project" value="TreeGrafter"/>
</dbReference>
<dbReference type="GO" id="GO:0042953">
    <property type="term" value="P:lipoprotein transport"/>
    <property type="evidence" value="ECO:0007669"/>
    <property type="project" value="TreeGrafter"/>
</dbReference>
<dbReference type="GO" id="GO:0019915">
    <property type="term" value="P:lipid storage"/>
    <property type="evidence" value="ECO:0007669"/>
    <property type="project" value="TreeGrafter"/>
</dbReference>
<evidence type="ECO:0000256" key="28">
    <source>
        <dbReference type="ARBA" id="ARBA00029966"/>
    </source>
</evidence>
<comment type="catalytic activity">
    <reaction evidence="4">
        <text>tetradecanoate(out) = tetradecanoate(in)</text>
        <dbReference type="Rhea" id="RHEA:45252"/>
        <dbReference type="ChEBI" id="CHEBI:30807"/>
    </reaction>
    <physiologicalReaction direction="left-to-right" evidence="4">
        <dbReference type="Rhea" id="RHEA:45253"/>
    </physiologicalReaction>
</comment>
<evidence type="ECO:0000256" key="16">
    <source>
        <dbReference type="ARBA" id="ARBA00022843"/>
    </source>
</evidence>
<evidence type="ECO:0000256" key="19">
    <source>
        <dbReference type="ARBA" id="ARBA00023034"/>
    </source>
</evidence>
<evidence type="ECO:0000256" key="9">
    <source>
        <dbReference type="ARBA" id="ARBA00004651"/>
    </source>
</evidence>